<keyword evidence="1" id="KW-1133">Transmembrane helix</keyword>
<dbReference type="AlphaFoldDB" id="A0A9X2VQE5"/>
<feature type="signal peptide" evidence="2">
    <location>
        <begin position="1"/>
        <end position="20"/>
    </location>
</feature>
<proteinExistence type="predicted"/>
<dbReference type="EMBL" id="JANYMP010000013">
    <property type="protein sequence ID" value="MCS7480432.1"/>
    <property type="molecule type" value="Genomic_DNA"/>
</dbReference>
<feature type="transmembrane region" description="Helical" evidence="1">
    <location>
        <begin position="136"/>
        <end position="157"/>
    </location>
</feature>
<dbReference type="RefSeq" id="WP_259625923.1">
    <property type="nucleotide sequence ID" value="NZ_JANYMP010000013.1"/>
</dbReference>
<comment type="caution">
    <text evidence="3">The sequence shown here is derived from an EMBL/GenBank/DDBJ whole genome shotgun (WGS) entry which is preliminary data.</text>
</comment>
<evidence type="ECO:0000256" key="1">
    <source>
        <dbReference type="SAM" id="Phobius"/>
    </source>
</evidence>
<gene>
    <name evidence="3" type="ORF">NZH93_26555</name>
</gene>
<keyword evidence="2" id="KW-0732">Signal</keyword>
<name>A0A9X2VQE5_9PSEU</name>
<feature type="transmembrane region" description="Helical" evidence="1">
    <location>
        <begin position="101"/>
        <end position="124"/>
    </location>
</feature>
<organism evidence="3 4">
    <name type="scientific">Umezawaea endophytica</name>
    <dbReference type="NCBI Taxonomy" id="1654476"/>
    <lineage>
        <taxon>Bacteria</taxon>
        <taxon>Bacillati</taxon>
        <taxon>Actinomycetota</taxon>
        <taxon>Actinomycetes</taxon>
        <taxon>Pseudonocardiales</taxon>
        <taxon>Pseudonocardiaceae</taxon>
        <taxon>Umezawaea</taxon>
    </lineage>
</organism>
<keyword evidence="4" id="KW-1185">Reference proteome</keyword>
<evidence type="ECO:0000313" key="3">
    <source>
        <dbReference type="EMBL" id="MCS7480432.1"/>
    </source>
</evidence>
<evidence type="ECO:0000313" key="4">
    <source>
        <dbReference type="Proteomes" id="UP001141259"/>
    </source>
</evidence>
<keyword evidence="1" id="KW-0472">Membrane</keyword>
<feature type="transmembrane region" description="Helical" evidence="1">
    <location>
        <begin position="69"/>
        <end position="89"/>
    </location>
</feature>
<dbReference type="Proteomes" id="UP001141259">
    <property type="component" value="Unassembled WGS sequence"/>
</dbReference>
<feature type="chain" id="PRO_5040792194" evidence="2">
    <location>
        <begin position="21"/>
        <end position="187"/>
    </location>
</feature>
<evidence type="ECO:0000256" key="2">
    <source>
        <dbReference type="SAM" id="SignalP"/>
    </source>
</evidence>
<protein>
    <submittedName>
        <fullName evidence="3">Uncharacterized protein</fullName>
    </submittedName>
</protein>
<accession>A0A9X2VQE5</accession>
<sequence>MLRVLGGIFLAASLGMCVWAQFVAFEGPPTCGGQPMRPGHVCLDLGGDSPTVTYDQAYAEQEATVGLKMLNGAVGPGAIGAITLIYACWRMISAHQFTVRAAMLHTLLFATAPLLTIAVIVQALASNLGFGWSSPIGVPGLTHGVLLAIVAVVGAAVTTYSRHEQIRAAEVRQRLGNPARAGRDDQS</sequence>
<keyword evidence="1" id="KW-0812">Transmembrane</keyword>
<reference evidence="3" key="1">
    <citation type="submission" date="2022-08" db="EMBL/GenBank/DDBJ databases">
        <authorList>
            <person name="Tistechok S."/>
            <person name="Samborskyy M."/>
            <person name="Roman I."/>
        </authorList>
    </citation>
    <scope>NUCLEOTIDE SEQUENCE</scope>
    <source>
        <strain evidence="3">DSM 103496</strain>
    </source>
</reference>